<proteinExistence type="predicted"/>
<gene>
    <name evidence="2" type="ORF">C812_03899</name>
</gene>
<sequence length="163" mass="18120">MKLKKHLVSGLVSIAFFCAGGVVAFAGYDSNLFVAPKETYESMVKTPGNYYYLAAATPNYNCLAYALGDTRQWIWPWGSSNPTLKEANDYMTSRMYNPYPYSSSASNVKIIAYGTSTSNITHFSKAEGTNYSNAKWGQLERLQSLGWDPYTSSIYGSALQVYK</sequence>
<dbReference type="HOGENOM" id="CLU_137268_0_0_9"/>
<evidence type="ECO:0000259" key="1">
    <source>
        <dbReference type="Pfam" id="PF24738"/>
    </source>
</evidence>
<dbReference type="InterPro" id="IPR056106">
    <property type="entry name" value="DUF7689"/>
</dbReference>
<dbReference type="OrthoDB" id="2626871at2"/>
<dbReference type="Proteomes" id="UP000019598">
    <property type="component" value="Unassembled WGS sequence"/>
</dbReference>
<accession>R9L6G8</accession>
<protein>
    <recommendedName>
        <fullName evidence="1">DUF7689 domain-containing protein</fullName>
    </recommendedName>
</protein>
<organism evidence="2 3">
    <name type="scientific">Paenibacillus barengoltzii G22</name>
    <dbReference type="NCBI Taxonomy" id="1235795"/>
    <lineage>
        <taxon>Bacteria</taxon>
        <taxon>Bacillati</taxon>
        <taxon>Bacillota</taxon>
        <taxon>Bacilli</taxon>
        <taxon>Bacillales</taxon>
        <taxon>Paenibacillaceae</taxon>
        <taxon>Paenibacillus</taxon>
    </lineage>
</organism>
<dbReference type="AlphaFoldDB" id="R9L6G8"/>
<feature type="domain" description="DUF7689" evidence="1">
    <location>
        <begin position="53"/>
        <end position="163"/>
    </location>
</feature>
<dbReference type="GeneID" id="43347417"/>
<dbReference type="Pfam" id="PF24738">
    <property type="entry name" value="DUF7689"/>
    <property type="match status" value="1"/>
</dbReference>
<comment type="caution">
    <text evidence="2">The sequence shown here is derived from an EMBL/GenBank/DDBJ whole genome shotgun (WGS) entry which is preliminary data.</text>
</comment>
<name>R9L6G8_9BACL</name>
<dbReference type="RefSeq" id="WP_016314272.1">
    <property type="nucleotide sequence ID" value="NZ_KE159655.1"/>
</dbReference>
<evidence type="ECO:0000313" key="2">
    <source>
        <dbReference type="EMBL" id="EOS54011.1"/>
    </source>
</evidence>
<evidence type="ECO:0000313" key="3">
    <source>
        <dbReference type="Proteomes" id="UP000019598"/>
    </source>
</evidence>
<reference evidence="2 3" key="1">
    <citation type="submission" date="2013-04" db="EMBL/GenBank/DDBJ databases">
        <title>The Genome Sequence of Paenibacillus barengoltzii G22.</title>
        <authorList>
            <consortium name="The Broad Institute Genomics Platform"/>
            <consortium name="The Broad Institute Genome Sequencing Center for Infectious Disease"/>
            <person name="Earl A."/>
            <person name="Xavier R."/>
            <person name="Elson C."/>
            <person name="Duck W."/>
            <person name="Walker B."/>
            <person name="Young S."/>
            <person name="Zeng Q."/>
            <person name="Gargeya S."/>
            <person name="Fitzgerald M."/>
            <person name="Haas B."/>
            <person name="Abouelleil A."/>
            <person name="Allen A.W."/>
            <person name="Alvarado L."/>
            <person name="Arachchi H.M."/>
            <person name="Berlin A.M."/>
            <person name="Chapman S.B."/>
            <person name="Gainer-Dewar J."/>
            <person name="Goldberg J."/>
            <person name="Griggs A."/>
            <person name="Gujja S."/>
            <person name="Hansen M."/>
            <person name="Howarth C."/>
            <person name="Imamovic A."/>
            <person name="Ireland A."/>
            <person name="Larimer J."/>
            <person name="McCowan C."/>
            <person name="Murphy C."/>
            <person name="Pearson M."/>
            <person name="Poon T.W."/>
            <person name="Priest M."/>
            <person name="Roberts A."/>
            <person name="Saif S."/>
            <person name="Shea T."/>
            <person name="Sisk P."/>
            <person name="Sykes S."/>
            <person name="Wortman J."/>
            <person name="Nusbaum C."/>
            <person name="Birren B."/>
        </authorList>
    </citation>
    <scope>NUCLEOTIDE SEQUENCE [LARGE SCALE GENOMIC DNA]</scope>
    <source>
        <strain evidence="2 3">G22</strain>
    </source>
</reference>
<dbReference type="EMBL" id="ASSZ01000035">
    <property type="protein sequence ID" value="EOS54011.1"/>
    <property type="molecule type" value="Genomic_DNA"/>
</dbReference>